<organism evidence="1 2">
    <name type="scientific">Solanum commersonii</name>
    <name type="common">Commerson's wild potato</name>
    <name type="synonym">Commerson's nightshade</name>
    <dbReference type="NCBI Taxonomy" id="4109"/>
    <lineage>
        <taxon>Eukaryota</taxon>
        <taxon>Viridiplantae</taxon>
        <taxon>Streptophyta</taxon>
        <taxon>Embryophyta</taxon>
        <taxon>Tracheophyta</taxon>
        <taxon>Spermatophyta</taxon>
        <taxon>Magnoliopsida</taxon>
        <taxon>eudicotyledons</taxon>
        <taxon>Gunneridae</taxon>
        <taxon>Pentapetalae</taxon>
        <taxon>asterids</taxon>
        <taxon>lamiids</taxon>
        <taxon>Solanales</taxon>
        <taxon>Solanaceae</taxon>
        <taxon>Solanoideae</taxon>
        <taxon>Solaneae</taxon>
        <taxon>Solanum</taxon>
    </lineage>
</organism>
<dbReference type="EMBL" id="JACXVP010000003">
    <property type="protein sequence ID" value="KAG5616184.1"/>
    <property type="molecule type" value="Genomic_DNA"/>
</dbReference>
<evidence type="ECO:0000313" key="1">
    <source>
        <dbReference type="EMBL" id="KAG5616184.1"/>
    </source>
</evidence>
<reference evidence="1 2" key="1">
    <citation type="submission" date="2020-09" db="EMBL/GenBank/DDBJ databases">
        <title>De no assembly of potato wild relative species, Solanum commersonii.</title>
        <authorList>
            <person name="Cho K."/>
        </authorList>
    </citation>
    <scope>NUCLEOTIDE SEQUENCE [LARGE SCALE GENOMIC DNA]</scope>
    <source>
        <strain evidence="1">LZ3.2</strain>
        <tissue evidence="1">Leaf</tissue>
    </source>
</reference>
<comment type="caution">
    <text evidence="1">The sequence shown here is derived from an EMBL/GenBank/DDBJ whole genome shotgun (WGS) entry which is preliminary data.</text>
</comment>
<gene>
    <name evidence="1" type="ORF">H5410_016008</name>
</gene>
<sequence>MGSNSGNTLTISHLLYVDDALILCDANKSKSSNPNLTLMLSGLHINMHPLVCQIEVCDIWNEVAEKFEKRLFTWKFQSLLGGRLTLIKSILDSIPTYLCPCFPSQKRCEDHEKFPMGRQWQYSKVPLDKMGQSFASKMQ</sequence>
<dbReference type="Proteomes" id="UP000824120">
    <property type="component" value="Chromosome 3"/>
</dbReference>
<dbReference type="AlphaFoldDB" id="A0A9J5ZVF5"/>
<accession>A0A9J5ZVF5</accession>
<evidence type="ECO:0000313" key="2">
    <source>
        <dbReference type="Proteomes" id="UP000824120"/>
    </source>
</evidence>
<keyword evidence="2" id="KW-1185">Reference proteome</keyword>
<protein>
    <submittedName>
        <fullName evidence="1">Uncharacterized protein</fullName>
    </submittedName>
</protein>
<proteinExistence type="predicted"/>
<name>A0A9J5ZVF5_SOLCO</name>